<dbReference type="Proteomes" id="UP000004968">
    <property type="component" value="Unassembled WGS sequence"/>
</dbReference>
<protein>
    <submittedName>
        <fullName evidence="1">Uncharacterized protein</fullName>
    </submittedName>
</protein>
<accession>D3ASG5</accession>
<evidence type="ECO:0000313" key="1">
    <source>
        <dbReference type="EMBL" id="EFC95238.1"/>
    </source>
</evidence>
<dbReference type="AlphaFoldDB" id="D3ASG5"/>
<dbReference type="EMBL" id="ACIO01000795">
    <property type="protein sequence ID" value="EFC95238.1"/>
    <property type="molecule type" value="Genomic_DNA"/>
</dbReference>
<comment type="caution">
    <text evidence="1">The sequence shown here is derived from an EMBL/GenBank/DDBJ whole genome shotgun (WGS) entry which is preliminary data.</text>
</comment>
<gene>
    <name evidence="1" type="ORF">CLOSTHATH_06573</name>
</gene>
<sequence>MIFAPPIHDKWKRTNVLSDNLAGCVFNRLNGDCLNWKASLSYA</sequence>
<name>D3ASG5_9FIRM</name>
<evidence type="ECO:0000313" key="2">
    <source>
        <dbReference type="Proteomes" id="UP000004968"/>
    </source>
</evidence>
<dbReference type="HOGENOM" id="CLU_3234612_0_0_9"/>
<reference evidence="1 2" key="1">
    <citation type="submission" date="2010-01" db="EMBL/GenBank/DDBJ databases">
        <authorList>
            <person name="Weinstock G."/>
            <person name="Sodergren E."/>
            <person name="Clifton S."/>
            <person name="Fulton L."/>
            <person name="Fulton B."/>
            <person name="Courtney L."/>
            <person name="Fronick C."/>
            <person name="Harrison M."/>
            <person name="Strong C."/>
            <person name="Farmer C."/>
            <person name="Delahaunty K."/>
            <person name="Markovic C."/>
            <person name="Hall O."/>
            <person name="Minx P."/>
            <person name="Tomlinson C."/>
            <person name="Mitreva M."/>
            <person name="Nelson J."/>
            <person name="Hou S."/>
            <person name="Wollam A."/>
            <person name="Pepin K.H."/>
            <person name="Johnson M."/>
            <person name="Bhonagiri V."/>
            <person name="Nash W.E."/>
            <person name="Warren W."/>
            <person name="Chinwalla A."/>
            <person name="Mardis E.R."/>
            <person name="Wilson R.K."/>
        </authorList>
    </citation>
    <scope>NUCLEOTIDE SEQUENCE [LARGE SCALE GENOMIC DNA]</scope>
    <source>
        <strain evidence="1 2">DSM 13479</strain>
    </source>
</reference>
<organism evidence="1 2">
    <name type="scientific">Hungatella hathewayi DSM 13479</name>
    <dbReference type="NCBI Taxonomy" id="566550"/>
    <lineage>
        <taxon>Bacteria</taxon>
        <taxon>Bacillati</taxon>
        <taxon>Bacillota</taxon>
        <taxon>Clostridia</taxon>
        <taxon>Lachnospirales</taxon>
        <taxon>Lachnospiraceae</taxon>
        <taxon>Hungatella</taxon>
    </lineage>
</organism>
<proteinExistence type="predicted"/>